<dbReference type="Pfam" id="PF03379">
    <property type="entry name" value="CcmB"/>
    <property type="match status" value="1"/>
</dbReference>
<accession>A0A428MNU6</accession>
<comment type="function">
    <text evidence="1">Required for the export of heme to the periplasm for the biogenesis of c-type cytochromes.</text>
</comment>
<comment type="similarity">
    <text evidence="3">Belongs to the CcmB/CycW/HelB family.</text>
</comment>
<evidence type="ECO:0000256" key="2">
    <source>
        <dbReference type="ARBA" id="ARBA00004429"/>
    </source>
</evidence>
<feature type="transmembrane region" description="Helical" evidence="12">
    <location>
        <begin position="207"/>
        <end position="226"/>
    </location>
</feature>
<evidence type="ECO:0000256" key="8">
    <source>
        <dbReference type="ARBA" id="ARBA00022692"/>
    </source>
</evidence>
<dbReference type="InterPro" id="IPR003544">
    <property type="entry name" value="Cyt_c_biogenesis_CcmB"/>
</dbReference>
<reference evidence="13 14" key="1">
    <citation type="submission" date="2018-12" db="EMBL/GenBank/DDBJ databases">
        <title>Sequencing of bacterial isolates from soil warming experiment in Harvard Forest, Massachusetts, USA.</title>
        <authorList>
            <person name="Deangelis K."/>
        </authorList>
    </citation>
    <scope>NUCLEOTIDE SEQUENCE [LARGE SCALE GENOMIC DNA]</scope>
    <source>
        <strain evidence="13 14">EB153</strain>
    </source>
</reference>
<name>A0A428MNU6_9BACT</name>
<feature type="transmembrane region" description="Helical" evidence="12">
    <location>
        <begin position="133"/>
        <end position="159"/>
    </location>
</feature>
<keyword evidence="14" id="KW-1185">Reference proteome</keyword>
<sequence>MKYFGHVLDHLRKDLRLEWRSRDSINGMLFFVLLIVVVFSIAFDPAGYPTTTRQISGGILWVGILFASITALNQSWTREQRNQVLEAQRMAPSPASALFLGKVLANMLFVLVVEAILAPIFVIFFNLQVLGNAWLLAIILPLGTWALIVNGTFFAALGLRARNRELLLPLLLLPISLPAILMMVQATTGVLTAELDPIQIRTWITQLAGYDIIYTTVCILLFETVLNAE</sequence>
<evidence type="ECO:0000256" key="6">
    <source>
        <dbReference type="ARBA" id="ARBA00022475"/>
    </source>
</evidence>
<evidence type="ECO:0000256" key="7">
    <source>
        <dbReference type="ARBA" id="ARBA00022519"/>
    </source>
</evidence>
<feature type="transmembrane region" description="Helical" evidence="12">
    <location>
        <begin position="25"/>
        <end position="43"/>
    </location>
</feature>
<dbReference type="RefSeq" id="WP_125486885.1">
    <property type="nucleotide sequence ID" value="NZ_RSDW01000001.1"/>
</dbReference>
<dbReference type="AlphaFoldDB" id="A0A428MNU6"/>
<evidence type="ECO:0000256" key="11">
    <source>
        <dbReference type="ARBA" id="ARBA00023136"/>
    </source>
</evidence>
<gene>
    <name evidence="13" type="ORF">EDE15_4121</name>
</gene>
<dbReference type="EMBL" id="RSDW01000001">
    <property type="protein sequence ID" value="RSL18532.1"/>
    <property type="molecule type" value="Genomic_DNA"/>
</dbReference>
<evidence type="ECO:0000256" key="5">
    <source>
        <dbReference type="ARBA" id="ARBA00022448"/>
    </source>
</evidence>
<feature type="transmembrane region" description="Helical" evidence="12">
    <location>
        <begin position="55"/>
        <end position="76"/>
    </location>
</feature>
<evidence type="ECO:0000256" key="9">
    <source>
        <dbReference type="ARBA" id="ARBA00022748"/>
    </source>
</evidence>
<evidence type="ECO:0000256" key="10">
    <source>
        <dbReference type="ARBA" id="ARBA00022989"/>
    </source>
</evidence>
<dbReference type="PIRSF" id="PIRSF002764">
    <property type="entry name" value="CcmB"/>
    <property type="match status" value="1"/>
</dbReference>
<evidence type="ECO:0000313" key="14">
    <source>
        <dbReference type="Proteomes" id="UP000269669"/>
    </source>
</evidence>
<keyword evidence="10 12" id="KW-1133">Transmembrane helix</keyword>
<dbReference type="GO" id="GO:0005886">
    <property type="term" value="C:plasma membrane"/>
    <property type="evidence" value="ECO:0007669"/>
    <property type="project" value="UniProtKB-SubCell"/>
</dbReference>
<comment type="subcellular location">
    <subcellularLocation>
        <location evidence="2">Cell inner membrane</location>
        <topology evidence="2">Multi-pass membrane protein</topology>
    </subcellularLocation>
</comment>
<keyword evidence="6" id="KW-1003">Cell membrane</keyword>
<dbReference type="InterPro" id="IPR026031">
    <property type="entry name" value="Cyt_c_CcmB_bac"/>
</dbReference>
<feature type="transmembrane region" description="Helical" evidence="12">
    <location>
        <begin position="97"/>
        <end position="127"/>
    </location>
</feature>
<dbReference type="GO" id="GO:1903607">
    <property type="term" value="P:cytochrome c biosynthetic process"/>
    <property type="evidence" value="ECO:0007669"/>
    <property type="project" value="TreeGrafter"/>
</dbReference>
<keyword evidence="5" id="KW-0813">Transport</keyword>
<keyword evidence="8 12" id="KW-0812">Transmembrane</keyword>
<evidence type="ECO:0000313" key="13">
    <source>
        <dbReference type="EMBL" id="RSL18532.1"/>
    </source>
</evidence>
<evidence type="ECO:0000256" key="3">
    <source>
        <dbReference type="ARBA" id="ARBA00010544"/>
    </source>
</evidence>
<keyword evidence="11 12" id="KW-0472">Membrane</keyword>
<protein>
    <recommendedName>
        <fullName evidence="4">Heme exporter protein B</fullName>
    </recommendedName>
</protein>
<proteinExistence type="inferred from homology"/>
<dbReference type="PANTHER" id="PTHR30070">
    <property type="entry name" value="HEME EXPORTER PROTEIN B"/>
    <property type="match status" value="1"/>
</dbReference>
<evidence type="ECO:0000256" key="12">
    <source>
        <dbReference type="SAM" id="Phobius"/>
    </source>
</evidence>
<feature type="transmembrane region" description="Helical" evidence="12">
    <location>
        <begin position="166"/>
        <end position="187"/>
    </location>
</feature>
<dbReference type="PRINTS" id="PR01414">
    <property type="entry name" value="CCMBBIOGNSIS"/>
</dbReference>
<dbReference type="PANTHER" id="PTHR30070:SF1">
    <property type="entry name" value="CYTOCHROME C BIOGENESIS B-RELATED"/>
    <property type="match status" value="1"/>
</dbReference>
<keyword evidence="7" id="KW-0997">Cell inner membrane</keyword>
<evidence type="ECO:0000256" key="1">
    <source>
        <dbReference type="ARBA" id="ARBA00002442"/>
    </source>
</evidence>
<dbReference type="Proteomes" id="UP000269669">
    <property type="component" value="Unassembled WGS sequence"/>
</dbReference>
<dbReference type="GO" id="GO:0017004">
    <property type="term" value="P:cytochrome complex assembly"/>
    <property type="evidence" value="ECO:0007669"/>
    <property type="project" value="UniProtKB-KW"/>
</dbReference>
<dbReference type="GO" id="GO:0015232">
    <property type="term" value="F:heme transmembrane transporter activity"/>
    <property type="evidence" value="ECO:0007669"/>
    <property type="project" value="InterPro"/>
</dbReference>
<dbReference type="OrthoDB" id="9812809at2"/>
<keyword evidence="9" id="KW-0201">Cytochrome c-type biogenesis</keyword>
<evidence type="ECO:0000256" key="4">
    <source>
        <dbReference type="ARBA" id="ARBA00016452"/>
    </source>
</evidence>
<organism evidence="13 14">
    <name type="scientific">Edaphobacter aggregans</name>
    <dbReference type="NCBI Taxonomy" id="570835"/>
    <lineage>
        <taxon>Bacteria</taxon>
        <taxon>Pseudomonadati</taxon>
        <taxon>Acidobacteriota</taxon>
        <taxon>Terriglobia</taxon>
        <taxon>Terriglobales</taxon>
        <taxon>Acidobacteriaceae</taxon>
        <taxon>Edaphobacter</taxon>
    </lineage>
</organism>
<comment type="caution">
    <text evidence="13">The sequence shown here is derived from an EMBL/GenBank/DDBJ whole genome shotgun (WGS) entry which is preliminary data.</text>
</comment>